<keyword evidence="1" id="KW-1133">Transmembrane helix</keyword>
<keyword evidence="3" id="KW-1185">Reference proteome</keyword>
<evidence type="ECO:0000313" key="2">
    <source>
        <dbReference type="EMBL" id="GLY63649.1"/>
    </source>
</evidence>
<dbReference type="Proteomes" id="UP001165136">
    <property type="component" value="Unassembled WGS sequence"/>
</dbReference>
<protein>
    <submittedName>
        <fullName evidence="2">Uncharacterized protein</fullName>
    </submittedName>
</protein>
<sequence length="81" mass="8371">MSRSGEVPNPHGVIGYTLANRERTTNAIRLARWAVLAVAIVAASTVVLALVSPVTAAGLVSSGTVTGSTLAFLRRRAAKRA</sequence>
<comment type="caution">
    <text evidence="2">The sequence shown here is derived from an EMBL/GenBank/DDBJ whole genome shotgun (WGS) entry which is preliminary data.</text>
</comment>
<organism evidence="2 3">
    <name type="scientific">Amycolatopsis taiwanensis</name>
    <dbReference type="NCBI Taxonomy" id="342230"/>
    <lineage>
        <taxon>Bacteria</taxon>
        <taxon>Bacillati</taxon>
        <taxon>Actinomycetota</taxon>
        <taxon>Actinomycetes</taxon>
        <taxon>Pseudonocardiales</taxon>
        <taxon>Pseudonocardiaceae</taxon>
        <taxon>Amycolatopsis</taxon>
    </lineage>
</organism>
<dbReference type="AlphaFoldDB" id="A0A9W6QSW3"/>
<feature type="transmembrane region" description="Helical" evidence="1">
    <location>
        <begin position="56"/>
        <end position="73"/>
    </location>
</feature>
<reference evidence="2" key="1">
    <citation type="submission" date="2023-03" db="EMBL/GenBank/DDBJ databases">
        <title>Amycolatopsis taiwanensis NBRC 103393.</title>
        <authorList>
            <person name="Ichikawa N."/>
            <person name="Sato H."/>
            <person name="Tonouchi N."/>
        </authorList>
    </citation>
    <scope>NUCLEOTIDE SEQUENCE</scope>
    <source>
        <strain evidence="2">NBRC 103393</strain>
    </source>
</reference>
<gene>
    <name evidence="2" type="ORF">Atai01_02680</name>
</gene>
<name>A0A9W6QSW3_9PSEU</name>
<accession>A0A9W6QSW3</accession>
<evidence type="ECO:0000256" key="1">
    <source>
        <dbReference type="SAM" id="Phobius"/>
    </source>
</evidence>
<keyword evidence="1" id="KW-0472">Membrane</keyword>
<dbReference type="EMBL" id="BSTI01000001">
    <property type="protein sequence ID" value="GLY63649.1"/>
    <property type="molecule type" value="Genomic_DNA"/>
</dbReference>
<evidence type="ECO:0000313" key="3">
    <source>
        <dbReference type="Proteomes" id="UP001165136"/>
    </source>
</evidence>
<proteinExistence type="predicted"/>
<keyword evidence="1" id="KW-0812">Transmembrane</keyword>
<feature type="transmembrane region" description="Helical" evidence="1">
    <location>
        <begin position="30"/>
        <end position="50"/>
    </location>
</feature>